<reference evidence="1 2" key="1">
    <citation type="journal article" date="2018" name="Sci. Rep.">
        <title>Genomic signatures of local adaptation to the degree of environmental predictability in rotifers.</title>
        <authorList>
            <person name="Franch-Gras L."/>
            <person name="Hahn C."/>
            <person name="Garcia-Roger E.M."/>
            <person name="Carmona M.J."/>
            <person name="Serra M."/>
            <person name="Gomez A."/>
        </authorList>
    </citation>
    <scope>NUCLEOTIDE SEQUENCE [LARGE SCALE GENOMIC DNA]</scope>
    <source>
        <strain evidence="1">HYR1</strain>
    </source>
</reference>
<name>A0A3M7SAQ0_BRAPC</name>
<keyword evidence="2" id="KW-1185">Reference proteome</keyword>
<comment type="caution">
    <text evidence="1">The sequence shown here is derived from an EMBL/GenBank/DDBJ whole genome shotgun (WGS) entry which is preliminary data.</text>
</comment>
<dbReference type="EMBL" id="REGN01001745">
    <property type="protein sequence ID" value="RNA32799.1"/>
    <property type="molecule type" value="Genomic_DNA"/>
</dbReference>
<dbReference type="Proteomes" id="UP000276133">
    <property type="component" value="Unassembled WGS sequence"/>
</dbReference>
<gene>
    <name evidence="1" type="ORF">BpHYR1_027861</name>
</gene>
<evidence type="ECO:0000313" key="1">
    <source>
        <dbReference type="EMBL" id="RNA32799.1"/>
    </source>
</evidence>
<accession>A0A3M7SAQ0</accession>
<organism evidence="1 2">
    <name type="scientific">Brachionus plicatilis</name>
    <name type="common">Marine rotifer</name>
    <name type="synonym">Brachionus muelleri</name>
    <dbReference type="NCBI Taxonomy" id="10195"/>
    <lineage>
        <taxon>Eukaryota</taxon>
        <taxon>Metazoa</taxon>
        <taxon>Spiralia</taxon>
        <taxon>Gnathifera</taxon>
        <taxon>Rotifera</taxon>
        <taxon>Eurotatoria</taxon>
        <taxon>Monogononta</taxon>
        <taxon>Pseudotrocha</taxon>
        <taxon>Ploima</taxon>
        <taxon>Brachionidae</taxon>
        <taxon>Brachionus</taxon>
    </lineage>
</organism>
<sequence>MNRLAKILNNLQQYKNFFYLAVFNNTLNHVLFLELKKQFGHKMPIEFKSGTLPTKDKKLQKRFSNL</sequence>
<dbReference type="AlphaFoldDB" id="A0A3M7SAQ0"/>
<proteinExistence type="predicted"/>
<evidence type="ECO:0000313" key="2">
    <source>
        <dbReference type="Proteomes" id="UP000276133"/>
    </source>
</evidence>
<protein>
    <submittedName>
        <fullName evidence="1">Uncharacterized protein</fullName>
    </submittedName>
</protein>